<evidence type="ECO:0000256" key="1">
    <source>
        <dbReference type="SAM" id="Phobius"/>
    </source>
</evidence>
<dbReference type="EMBL" id="JWZT01005277">
    <property type="protein sequence ID" value="KII61692.1"/>
    <property type="molecule type" value="Genomic_DNA"/>
</dbReference>
<evidence type="ECO:0000313" key="2">
    <source>
        <dbReference type="EMBL" id="KII61692.1"/>
    </source>
</evidence>
<dbReference type="AlphaFoldDB" id="A0A0C2IXW3"/>
<keyword evidence="3" id="KW-1185">Reference proteome</keyword>
<reference evidence="2 3" key="1">
    <citation type="journal article" date="2014" name="Genome Biol. Evol.">
        <title>The genome of the myxosporean Thelohanellus kitauei shows adaptations to nutrient acquisition within its fish host.</title>
        <authorList>
            <person name="Yang Y."/>
            <person name="Xiong J."/>
            <person name="Zhou Z."/>
            <person name="Huo F."/>
            <person name="Miao W."/>
            <person name="Ran C."/>
            <person name="Liu Y."/>
            <person name="Zhang J."/>
            <person name="Feng J."/>
            <person name="Wang M."/>
            <person name="Wang M."/>
            <person name="Wang L."/>
            <person name="Yao B."/>
        </authorList>
    </citation>
    <scope>NUCLEOTIDE SEQUENCE [LARGE SCALE GENOMIC DNA]</scope>
    <source>
        <strain evidence="2">Wuqing</strain>
    </source>
</reference>
<protein>
    <submittedName>
        <fullName evidence="2">Uncharacterized protein</fullName>
    </submittedName>
</protein>
<evidence type="ECO:0000313" key="3">
    <source>
        <dbReference type="Proteomes" id="UP000031668"/>
    </source>
</evidence>
<comment type="caution">
    <text evidence="2">The sequence shown here is derived from an EMBL/GenBank/DDBJ whole genome shotgun (WGS) entry which is preliminary data.</text>
</comment>
<proteinExistence type="predicted"/>
<keyword evidence="1" id="KW-0812">Transmembrane</keyword>
<dbReference type="Proteomes" id="UP000031668">
    <property type="component" value="Unassembled WGS sequence"/>
</dbReference>
<feature type="transmembrane region" description="Helical" evidence="1">
    <location>
        <begin position="45"/>
        <end position="64"/>
    </location>
</feature>
<name>A0A0C2IXW3_THEKT</name>
<sequence length="106" mass="12661">MGLDKIHGRIKKNKWFVDLPQTDNEYWSCVSFDPAKISAHNPTSGLSYIFFSLFVYNLFLKLYFPTLESQRYLHTLLDIHIYKIQTRIVEKVSPHNTFNQIRIFMM</sequence>
<gene>
    <name evidence="2" type="ORF">RF11_09350</name>
</gene>
<keyword evidence="1" id="KW-1133">Transmembrane helix</keyword>
<accession>A0A0C2IXW3</accession>
<organism evidence="2 3">
    <name type="scientific">Thelohanellus kitauei</name>
    <name type="common">Myxosporean</name>
    <dbReference type="NCBI Taxonomy" id="669202"/>
    <lineage>
        <taxon>Eukaryota</taxon>
        <taxon>Metazoa</taxon>
        <taxon>Cnidaria</taxon>
        <taxon>Myxozoa</taxon>
        <taxon>Myxosporea</taxon>
        <taxon>Bivalvulida</taxon>
        <taxon>Platysporina</taxon>
        <taxon>Myxobolidae</taxon>
        <taxon>Thelohanellus</taxon>
    </lineage>
</organism>
<keyword evidence="1" id="KW-0472">Membrane</keyword>